<keyword evidence="2" id="KW-0472">Membrane</keyword>
<feature type="transmembrane region" description="Helical" evidence="2">
    <location>
        <begin position="27"/>
        <end position="45"/>
    </location>
</feature>
<protein>
    <submittedName>
        <fullName evidence="3">Uncharacterized protein</fullName>
    </submittedName>
</protein>
<dbReference type="InterPro" id="IPR046657">
    <property type="entry name" value="DUF6766"/>
</dbReference>
<feature type="region of interest" description="Disordered" evidence="1">
    <location>
        <begin position="108"/>
        <end position="127"/>
    </location>
</feature>
<evidence type="ECO:0000313" key="3">
    <source>
        <dbReference type="EMBL" id="GGQ01650.1"/>
    </source>
</evidence>
<reference evidence="3" key="1">
    <citation type="journal article" date="2014" name="Int. J. Syst. Evol. Microbiol.">
        <title>Complete genome sequence of Corynebacterium casei LMG S-19264T (=DSM 44701T), isolated from a smear-ripened cheese.</title>
        <authorList>
            <consortium name="US DOE Joint Genome Institute (JGI-PGF)"/>
            <person name="Walter F."/>
            <person name="Albersmeier A."/>
            <person name="Kalinowski J."/>
            <person name="Ruckert C."/>
        </authorList>
    </citation>
    <scope>NUCLEOTIDE SEQUENCE</scope>
    <source>
        <strain evidence="3">JCM 4335</strain>
    </source>
</reference>
<evidence type="ECO:0000313" key="4">
    <source>
        <dbReference type="Proteomes" id="UP000654123"/>
    </source>
</evidence>
<proteinExistence type="predicted"/>
<dbReference type="EMBL" id="BMSV01000003">
    <property type="protein sequence ID" value="GGQ01650.1"/>
    <property type="molecule type" value="Genomic_DNA"/>
</dbReference>
<accession>A0A918AYJ9</accession>
<keyword evidence="2" id="KW-1133">Transmembrane helix</keyword>
<keyword evidence="4" id="KW-1185">Reference proteome</keyword>
<dbReference type="Proteomes" id="UP000654123">
    <property type="component" value="Unassembled WGS sequence"/>
</dbReference>
<feature type="transmembrane region" description="Helical" evidence="2">
    <location>
        <begin position="202"/>
        <end position="219"/>
    </location>
</feature>
<organism evidence="3 4">
    <name type="scientific">Streptomyces roseolilacinus</name>
    <dbReference type="NCBI Taxonomy" id="66904"/>
    <lineage>
        <taxon>Bacteria</taxon>
        <taxon>Bacillati</taxon>
        <taxon>Actinomycetota</taxon>
        <taxon>Actinomycetes</taxon>
        <taxon>Kitasatosporales</taxon>
        <taxon>Streptomycetaceae</taxon>
        <taxon>Streptomyces</taxon>
    </lineage>
</organism>
<feature type="transmembrane region" description="Helical" evidence="2">
    <location>
        <begin position="142"/>
        <end position="161"/>
    </location>
</feature>
<evidence type="ECO:0000256" key="1">
    <source>
        <dbReference type="SAM" id="MobiDB-lite"/>
    </source>
</evidence>
<keyword evidence="2" id="KW-0812">Transmembrane</keyword>
<name>A0A918AYJ9_9ACTN</name>
<gene>
    <name evidence="3" type="ORF">GCM10010249_20140</name>
</gene>
<dbReference type="AlphaFoldDB" id="A0A918AYJ9"/>
<dbReference type="Pfam" id="PF20554">
    <property type="entry name" value="DUF6766"/>
    <property type="match status" value="1"/>
</dbReference>
<reference evidence="3" key="2">
    <citation type="submission" date="2020-09" db="EMBL/GenBank/DDBJ databases">
        <authorList>
            <person name="Sun Q."/>
            <person name="Ohkuma M."/>
        </authorList>
    </citation>
    <scope>NUCLEOTIDE SEQUENCE</scope>
    <source>
        <strain evidence="3">JCM 4335</strain>
    </source>
</reference>
<comment type="caution">
    <text evidence="3">The sequence shown here is derived from an EMBL/GenBank/DDBJ whole genome shotgun (WGS) entry which is preliminary data.</text>
</comment>
<dbReference type="RefSeq" id="WP_189532003.1">
    <property type="nucleotide sequence ID" value="NZ_BMSV01000003.1"/>
</dbReference>
<evidence type="ECO:0000256" key="2">
    <source>
        <dbReference type="SAM" id="Phobius"/>
    </source>
</evidence>
<sequence length="241" mass="26756">MSTVPEPGEDTAPERHRVRRFLRDNGLGLFFLSTFLLALVGQAVAGRAQFNNQLVSDGLPPVGFGAYVTSSDFAVDVTENWQSEYLQFFLYIFATVWLLQRGSPESKELGKAGTESDEDQMVGEHATEDSPRWARHKDWRGIVFSRSLGLVMGAVFLLSWLTQSVTGVAAYNEEQLRRFQAPVTWAEYLSSADFWSRSLQNWQSELLAVASMAILAIYLRQRGSPESKPVGASHSATGVEG</sequence>